<comment type="caution">
    <text evidence="1">The sequence shown here is derived from an EMBL/GenBank/DDBJ whole genome shotgun (WGS) entry which is preliminary data.</text>
</comment>
<dbReference type="EMBL" id="JAYKXN010000003">
    <property type="protein sequence ID" value="KAK7300689.1"/>
    <property type="molecule type" value="Genomic_DNA"/>
</dbReference>
<name>A0AAN9JM41_CLITE</name>
<gene>
    <name evidence="1" type="ORF">RJT34_11537</name>
</gene>
<organism evidence="1 2">
    <name type="scientific">Clitoria ternatea</name>
    <name type="common">Butterfly pea</name>
    <dbReference type="NCBI Taxonomy" id="43366"/>
    <lineage>
        <taxon>Eukaryota</taxon>
        <taxon>Viridiplantae</taxon>
        <taxon>Streptophyta</taxon>
        <taxon>Embryophyta</taxon>
        <taxon>Tracheophyta</taxon>
        <taxon>Spermatophyta</taxon>
        <taxon>Magnoliopsida</taxon>
        <taxon>eudicotyledons</taxon>
        <taxon>Gunneridae</taxon>
        <taxon>Pentapetalae</taxon>
        <taxon>rosids</taxon>
        <taxon>fabids</taxon>
        <taxon>Fabales</taxon>
        <taxon>Fabaceae</taxon>
        <taxon>Papilionoideae</taxon>
        <taxon>50 kb inversion clade</taxon>
        <taxon>NPAAA clade</taxon>
        <taxon>indigoferoid/millettioid clade</taxon>
        <taxon>Phaseoleae</taxon>
        <taxon>Clitoria</taxon>
    </lineage>
</organism>
<reference evidence="1 2" key="1">
    <citation type="submission" date="2024-01" db="EMBL/GenBank/DDBJ databases">
        <title>The genomes of 5 underutilized Papilionoideae crops provide insights into root nodulation and disease resistance.</title>
        <authorList>
            <person name="Yuan L."/>
        </authorList>
    </citation>
    <scope>NUCLEOTIDE SEQUENCE [LARGE SCALE GENOMIC DNA]</scope>
    <source>
        <strain evidence="1">LY-2023</strain>
        <tissue evidence="1">Leaf</tissue>
    </source>
</reference>
<keyword evidence="2" id="KW-1185">Reference proteome</keyword>
<accession>A0AAN9JM41</accession>
<sequence>MDGGDKIKDEVMCIRSKIDKAVSLKDLLVSVRLTNGVNDEGVISEWWSIGERRNCHDSCCFAYSPAESKSSRQHSCILFLQ</sequence>
<proteinExistence type="predicted"/>
<protein>
    <submittedName>
        <fullName evidence="1">Uncharacterized protein</fullName>
    </submittedName>
</protein>
<evidence type="ECO:0000313" key="2">
    <source>
        <dbReference type="Proteomes" id="UP001359559"/>
    </source>
</evidence>
<dbReference type="Proteomes" id="UP001359559">
    <property type="component" value="Unassembled WGS sequence"/>
</dbReference>
<dbReference type="AlphaFoldDB" id="A0AAN9JM41"/>
<evidence type="ECO:0000313" key="1">
    <source>
        <dbReference type="EMBL" id="KAK7300689.1"/>
    </source>
</evidence>